<dbReference type="Gene3D" id="3.30.565.10">
    <property type="entry name" value="Histidine kinase-like ATPase, C-terminal domain"/>
    <property type="match status" value="1"/>
</dbReference>
<dbReference type="InterPro" id="IPR038973">
    <property type="entry name" value="MutL/Mlh/Pms-like"/>
</dbReference>
<dbReference type="GO" id="GO:0032300">
    <property type="term" value="C:mismatch repair complex"/>
    <property type="evidence" value="ECO:0007669"/>
    <property type="project" value="InterPro"/>
</dbReference>
<dbReference type="PANTHER" id="PTHR10073:SF47">
    <property type="entry name" value="DNA MISMATCH REPAIR PROTEIN MLH3"/>
    <property type="match status" value="1"/>
</dbReference>
<feature type="non-terminal residue" evidence="2">
    <location>
        <position position="1"/>
    </location>
</feature>
<dbReference type="EMBL" id="JQDR03005829">
    <property type="protein sequence ID" value="KAA0201137.1"/>
    <property type="molecule type" value="Genomic_DNA"/>
</dbReference>
<dbReference type="PANTHER" id="PTHR10073">
    <property type="entry name" value="DNA MISMATCH REPAIR PROTEIN MLH, PMS, MUTL"/>
    <property type="match status" value="1"/>
</dbReference>
<dbReference type="InterPro" id="IPR036890">
    <property type="entry name" value="HATPase_C_sf"/>
</dbReference>
<reference evidence="2" key="2">
    <citation type="journal article" date="2018" name="Environ. Sci. Technol.">
        <title>The Toxicogenome of Hyalella azteca: A Model for Sediment Ecotoxicology and Evolutionary Toxicology.</title>
        <authorList>
            <person name="Poynton H.C."/>
            <person name="Hasenbein S."/>
            <person name="Benoit J.B."/>
            <person name="Sepulveda M.S."/>
            <person name="Poelchau M.F."/>
            <person name="Hughes D.S.T."/>
            <person name="Murali S.C."/>
            <person name="Chen S."/>
            <person name="Glastad K.M."/>
            <person name="Goodisman M.A.D."/>
            <person name="Werren J.H."/>
            <person name="Vineis J.H."/>
            <person name="Bowen J.L."/>
            <person name="Friedrich M."/>
            <person name="Jones J."/>
            <person name="Robertson H.M."/>
            <person name="Feyereisen R."/>
            <person name="Mechler-Hickson A."/>
            <person name="Mathers N."/>
            <person name="Lee C.E."/>
            <person name="Colbourne J.K."/>
            <person name="Biales A."/>
            <person name="Johnston J.S."/>
            <person name="Wellborn G.A."/>
            <person name="Rosendale A.J."/>
            <person name="Cridge A.G."/>
            <person name="Munoz-Torres M.C."/>
            <person name="Bain P.A."/>
            <person name="Manny A.R."/>
            <person name="Major K.M."/>
            <person name="Lambert F.N."/>
            <person name="Vulpe C.D."/>
            <person name="Tuck P."/>
            <person name="Blalock B.J."/>
            <person name="Lin Y.Y."/>
            <person name="Smith M.E."/>
            <person name="Ochoa-Acuna H."/>
            <person name="Chen M.M."/>
            <person name="Childers C.P."/>
            <person name="Qu J."/>
            <person name="Dugan S."/>
            <person name="Lee S.L."/>
            <person name="Chao H."/>
            <person name="Dinh H."/>
            <person name="Han Y."/>
            <person name="Doddapaneni H."/>
            <person name="Worley K.C."/>
            <person name="Muzny D.M."/>
            <person name="Gibbs R.A."/>
            <person name="Richards S."/>
        </authorList>
    </citation>
    <scope>NUCLEOTIDE SEQUENCE</scope>
    <source>
        <strain evidence="2">HAZT.00-mixed</strain>
        <tissue evidence="2">Whole organism</tissue>
    </source>
</reference>
<dbReference type="SUPFAM" id="SSF55874">
    <property type="entry name" value="ATPase domain of HSP90 chaperone/DNA topoisomerase II/histidine kinase"/>
    <property type="match status" value="1"/>
</dbReference>
<proteinExistence type="inferred from homology"/>
<dbReference type="AlphaFoldDB" id="A0A6A0H7H2"/>
<dbReference type="Proteomes" id="UP000711488">
    <property type="component" value="Unassembled WGS sequence"/>
</dbReference>
<accession>A0A6A0H7H2</accession>
<evidence type="ECO:0000313" key="2">
    <source>
        <dbReference type="EMBL" id="KAA0201137.1"/>
    </source>
</evidence>
<name>A0A6A0H7H2_HYAAZ</name>
<dbReference type="Pfam" id="PF13589">
    <property type="entry name" value="HATPase_c_3"/>
    <property type="match status" value="1"/>
</dbReference>
<reference evidence="2" key="1">
    <citation type="submission" date="2014-08" db="EMBL/GenBank/DDBJ databases">
        <authorList>
            <person name="Murali S."/>
            <person name="Richards S."/>
            <person name="Bandaranaike D."/>
            <person name="Bellair M."/>
            <person name="Blankenburg K."/>
            <person name="Chao H."/>
            <person name="Dinh H."/>
            <person name="Doddapaneni H."/>
            <person name="Dugan-Rocha S."/>
            <person name="Elkadiri S."/>
            <person name="Gnanaolivu R."/>
            <person name="Hughes D."/>
            <person name="Lee S."/>
            <person name="Li M."/>
            <person name="Ming W."/>
            <person name="Munidasa M."/>
            <person name="Muniz J."/>
            <person name="Nguyen L."/>
            <person name="Osuji N."/>
            <person name="Pu L.-L."/>
            <person name="Puazo M."/>
            <person name="Skinner E."/>
            <person name="Qu C."/>
            <person name="Quiroz J."/>
            <person name="Raj R."/>
            <person name="Weissenberger G."/>
            <person name="Xin Y."/>
            <person name="Zou X."/>
            <person name="Han Y."/>
            <person name="Worley K."/>
            <person name="Muzny D."/>
            <person name="Gibbs R."/>
        </authorList>
    </citation>
    <scope>NUCLEOTIDE SEQUENCE</scope>
    <source>
        <strain evidence="2">HAZT.00-mixed</strain>
        <tissue evidence="2">Whole organism</tissue>
    </source>
</reference>
<comment type="similarity">
    <text evidence="1">Belongs to the DNA mismatch repair MutL/HexB family.</text>
</comment>
<reference evidence="2" key="3">
    <citation type="submission" date="2019-06" db="EMBL/GenBank/DDBJ databases">
        <authorList>
            <person name="Poynton C."/>
            <person name="Hasenbein S."/>
            <person name="Benoit J.B."/>
            <person name="Sepulveda M.S."/>
            <person name="Poelchau M.F."/>
            <person name="Murali S.C."/>
            <person name="Chen S."/>
            <person name="Glastad K.M."/>
            <person name="Werren J.H."/>
            <person name="Vineis J.H."/>
            <person name="Bowen J.L."/>
            <person name="Friedrich M."/>
            <person name="Jones J."/>
            <person name="Robertson H.M."/>
            <person name="Feyereisen R."/>
            <person name="Mechler-Hickson A."/>
            <person name="Mathers N."/>
            <person name="Lee C.E."/>
            <person name="Colbourne J.K."/>
            <person name="Biales A."/>
            <person name="Johnston J.S."/>
            <person name="Wellborn G.A."/>
            <person name="Rosendale A.J."/>
            <person name="Cridge A.G."/>
            <person name="Munoz-Torres M.C."/>
            <person name="Bain P.A."/>
            <person name="Manny A.R."/>
            <person name="Major K.M."/>
            <person name="Lambert F.N."/>
            <person name="Vulpe C.D."/>
            <person name="Tuck P."/>
            <person name="Blalock B.J."/>
            <person name="Lin Y.-Y."/>
            <person name="Smith M.E."/>
            <person name="Ochoa-Acuna H."/>
            <person name="Chen M.-J.M."/>
            <person name="Childers C.P."/>
            <person name="Qu J."/>
            <person name="Dugan S."/>
            <person name="Lee S.L."/>
            <person name="Chao H."/>
            <person name="Dinh H."/>
            <person name="Han Y."/>
            <person name="Doddapaneni H."/>
            <person name="Worley K.C."/>
            <person name="Muzny D.M."/>
            <person name="Gibbs R.A."/>
            <person name="Richards S."/>
        </authorList>
    </citation>
    <scope>NUCLEOTIDE SEQUENCE</scope>
    <source>
        <strain evidence="2">HAZT.00-mixed</strain>
        <tissue evidence="2">Whole organism</tissue>
    </source>
</reference>
<dbReference type="GO" id="GO:0006298">
    <property type="term" value="P:mismatch repair"/>
    <property type="evidence" value="ECO:0007669"/>
    <property type="project" value="InterPro"/>
</dbReference>
<comment type="caution">
    <text evidence="2">The sequence shown here is derived from an EMBL/GenBank/DDBJ whole genome shotgun (WGS) entry which is preliminary data.</text>
</comment>
<gene>
    <name evidence="2" type="ORF">HAZT_HAZT010628</name>
</gene>
<dbReference type="GO" id="GO:0016887">
    <property type="term" value="F:ATP hydrolysis activity"/>
    <property type="evidence" value="ECO:0007669"/>
    <property type="project" value="InterPro"/>
</dbReference>
<sequence>VLNALDAQASSIKVSINYQLFKIQVEDNGHGISKHGLKLLGDRHVTSKRKLSGNGKDGIFFYGSRGQALASLVEVSGYLEIRTRRKVMRAVIELENLKTWIESIALVHPQVSFSLRNDNGSCICRMLQAAKCDSTLERLKSEDELDDNEKPIDDEEVVPIADVVKPPLSSRTQDKLNAFRCKRSLSVPTSSEEPKAKYGKLVGVWDVRSIVQGVERE</sequence>
<evidence type="ECO:0008006" key="3">
    <source>
        <dbReference type="Google" id="ProtNLM"/>
    </source>
</evidence>
<protein>
    <recommendedName>
        <fullName evidence="3">DNA mismatch repair protein S5 domain-containing protein</fullName>
    </recommendedName>
</protein>
<organism evidence="2">
    <name type="scientific">Hyalella azteca</name>
    <name type="common">Amphipod</name>
    <dbReference type="NCBI Taxonomy" id="294128"/>
    <lineage>
        <taxon>Eukaryota</taxon>
        <taxon>Metazoa</taxon>
        <taxon>Ecdysozoa</taxon>
        <taxon>Arthropoda</taxon>
        <taxon>Crustacea</taxon>
        <taxon>Multicrustacea</taxon>
        <taxon>Malacostraca</taxon>
        <taxon>Eumalacostraca</taxon>
        <taxon>Peracarida</taxon>
        <taxon>Amphipoda</taxon>
        <taxon>Senticaudata</taxon>
        <taxon>Talitrida</taxon>
        <taxon>Talitroidea</taxon>
        <taxon>Hyalellidae</taxon>
        <taxon>Hyalella</taxon>
    </lineage>
</organism>
<dbReference type="GO" id="GO:0140664">
    <property type="term" value="F:ATP-dependent DNA damage sensor activity"/>
    <property type="evidence" value="ECO:0007669"/>
    <property type="project" value="InterPro"/>
</dbReference>
<evidence type="ECO:0000256" key="1">
    <source>
        <dbReference type="ARBA" id="ARBA00006082"/>
    </source>
</evidence>